<organism evidence="1 2">
    <name type="scientific">Rhodocytophaga aerolata</name>
    <dbReference type="NCBI Taxonomy" id="455078"/>
    <lineage>
        <taxon>Bacteria</taxon>
        <taxon>Pseudomonadati</taxon>
        <taxon>Bacteroidota</taxon>
        <taxon>Cytophagia</taxon>
        <taxon>Cytophagales</taxon>
        <taxon>Rhodocytophagaceae</taxon>
        <taxon>Rhodocytophaga</taxon>
    </lineage>
</organism>
<reference evidence="1" key="1">
    <citation type="submission" date="2023-07" db="EMBL/GenBank/DDBJ databases">
        <title>The genome sequence of Rhodocytophaga aerolata KACC 12507.</title>
        <authorList>
            <person name="Zhang X."/>
        </authorList>
    </citation>
    <scope>NUCLEOTIDE SEQUENCE</scope>
    <source>
        <strain evidence="1">KACC 12507</strain>
    </source>
</reference>
<evidence type="ECO:0000313" key="2">
    <source>
        <dbReference type="Proteomes" id="UP001168528"/>
    </source>
</evidence>
<dbReference type="EMBL" id="JAUKPO010000005">
    <property type="protein sequence ID" value="MDO1446737.1"/>
    <property type="molecule type" value="Genomic_DNA"/>
</dbReference>
<protein>
    <submittedName>
        <fullName evidence="1">Uncharacterized protein</fullName>
    </submittedName>
</protein>
<name>A0ABT8R3R1_9BACT</name>
<evidence type="ECO:0000313" key="1">
    <source>
        <dbReference type="EMBL" id="MDO1446737.1"/>
    </source>
</evidence>
<keyword evidence="2" id="KW-1185">Reference proteome</keyword>
<comment type="caution">
    <text evidence="1">The sequence shown here is derived from an EMBL/GenBank/DDBJ whole genome shotgun (WGS) entry which is preliminary data.</text>
</comment>
<accession>A0ABT8R3R1</accession>
<dbReference type="RefSeq" id="WP_302037542.1">
    <property type="nucleotide sequence ID" value="NZ_JAUKPO010000005.1"/>
</dbReference>
<proteinExistence type="predicted"/>
<gene>
    <name evidence="1" type="ORF">Q0590_10770</name>
</gene>
<sequence>MILRMRNYTLIEPEIYSTLNWNLDLIVKCLEVIRSQMPQIISEDSASIEYDLLVVHNPHGPAYPGIGMYCPEKATFTRERYESFEINTKINDWVQQTGITTILAKACEIEYIDWQQLTRLQTYPTCVQAD</sequence>
<dbReference type="Proteomes" id="UP001168528">
    <property type="component" value="Unassembled WGS sequence"/>
</dbReference>